<dbReference type="RefSeq" id="WP_378933920.1">
    <property type="nucleotide sequence ID" value="NZ_JBHLVO010000007.1"/>
</dbReference>
<organism evidence="5 6">
    <name type="scientific">Metabacillus herbersteinensis</name>
    <dbReference type="NCBI Taxonomy" id="283816"/>
    <lineage>
        <taxon>Bacteria</taxon>
        <taxon>Bacillati</taxon>
        <taxon>Bacillota</taxon>
        <taxon>Bacilli</taxon>
        <taxon>Bacillales</taxon>
        <taxon>Bacillaceae</taxon>
        <taxon>Metabacillus</taxon>
    </lineage>
</organism>
<sequence>MATIKDVAKLANVAPSTVSRVIANNPRISDKTKVRVREAMGELGYHPNFIARSLANKSTEAIGLVIPSSADKAFQNPFFPEIIRGISKGVHQKHYSLQMSTGETEDEIFEGVMQMVEGKRVDGIILLYSRVDDKLTGYLKRKKFPFVIVGKPFKDIEEITHVDNDNYRAAKEVTEHLIYLGHEQIAFVGGNLNFVVTIDRLLGYEKAIRNANLVYRDEYIVHEEFLKEGGQEAVKELFSLKEPPTALVVADDLMALGVLNMLDTMGINVPNDVSVVSFNNVMLSEVSRPPLTTVDINIFQLGYEAAKNMIQIIEEPLEPMKRIIVPYRIVERQSCIEYVKEHLQSV</sequence>
<dbReference type="InterPro" id="IPR010982">
    <property type="entry name" value="Lambda_DNA-bd_dom_sf"/>
</dbReference>
<evidence type="ECO:0000256" key="1">
    <source>
        <dbReference type="ARBA" id="ARBA00023015"/>
    </source>
</evidence>
<dbReference type="InterPro" id="IPR028082">
    <property type="entry name" value="Peripla_BP_I"/>
</dbReference>
<dbReference type="InterPro" id="IPR000843">
    <property type="entry name" value="HTH_LacI"/>
</dbReference>
<keyword evidence="6" id="KW-1185">Reference proteome</keyword>
<dbReference type="Gene3D" id="1.10.260.40">
    <property type="entry name" value="lambda repressor-like DNA-binding domains"/>
    <property type="match status" value="1"/>
</dbReference>
<proteinExistence type="predicted"/>
<evidence type="ECO:0000256" key="2">
    <source>
        <dbReference type="ARBA" id="ARBA00023125"/>
    </source>
</evidence>
<dbReference type="PANTHER" id="PTHR30146:SF109">
    <property type="entry name" value="HTH-TYPE TRANSCRIPTIONAL REGULATOR GALS"/>
    <property type="match status" value="1"/>
</dbReference>
<dbReference type="GO" id="GO:0003677">
    <property type="term" value="F:DNA binding"/>
    <property type="evidence" value="ECO:0007669"/>
    <property type="project" value="UniProtKB-KW"/>
</dbReference>
<name>A0ABV6GEB8_9BACI</name>
<reference evidence="5 6" key="1">
    <citation type="submission" date="2024-09" db="EMBL/GenBank/DDBJ databases">
        <authorList>
            <person name="Sun Q."/>
            <person name="Mori K."/>
        </authorList>
    </citation>
    <scope>NUCLEOTIDE SEQUENCE [LARGE SCALE GENOMIC DNA]</scope>
    <source>
        <strain evidence="5 6">CCM 7228</strain>
    </source>
</reference>
<evidence type="ECO:0000313" key="5">
    <source>
        <dbReference type="EMBL" id="MFC0272026.1"/>
    </source>
</evidence>
<evidence type="ECO:0000256" key="3">
    <source>
        <dbReference type="ARBA" id="ARBA00023163"/>
    </source>
</evidence>
<comment type="caution">
    <text evidence="5">The sequence shown here is derived from an EMBL/GenBank/DDBJ whole genome shotgun (WGS) entry which is preliminary data.</text>
</comment>
<dbReference type="PROSITE" id="PS50932">
    <property type="entry name" value="HTH_LACI_2"/>
    <property type="match status" value="1"/>
</dbReference>
<gene>
    <name evidence="5" type="ORF">ACFFIX_11240</name>
</gene>
<keyword evidence="2 5" id="KW-0238">DNA-binding</keyword>
<dbReference type="SUPFAM" id="SSF47413">
    <property type="entry name" value="lambda repressor-like DNA-binding domains"/>
    <property type="match status" value="1"/>
</dbReference>
<dbReference type="SUPFAM" id="SSF53822">
    <property type="entry name" value="Periplasmic binding protein-like I"/>
    <property type="match status" value="1"/>
</dbReference>
<evidence type="ECO:0000259" key="4">
    <source>
        <dbReference type="PROSITE" id="PS50932"/>
    </source>
</evidence>
<protein>
    <submittedName>
        <fullName evidence="5">LacI family DNA-binding transcriptional regulator</fullName>
    </submittedName>
</protein>
<dbReference type="Gene3D" id="3.40.50.2300">
    <property type="match status" value="2"/>
</dbReference>
<dbReference type="CDD" id="cd06294">
    <property type="entry name" value="PBP1_MalR-like"/>
    <property type="match status" value="1"/>
</dbReference>
<dbReference type="Pfam" id="PF13377">
    <property type="entry name" value="Peripla_BP_3"/>
    <property type="match status" value="1"/>
</dbReference>
<dbReference type="InterPro" id="IPR046335">
    <property type="entry name" value="LacI/GalR-like_sensor"/>
</dbReference>
<dbReference type="SMART" id="SM00354">
    <property type="entry name" value="HTH_LACI"/>
    <property type="match status" value="1"/>
</dbReference>
<dbReference type="EMBL" id="JBHLVO010000007">
    <property type="protein sequence ID" value="MFC0272026.1"/>
    <property type="molecule type" value="Genomic_DNA"/>
</dbReference>
<keyword evidence="1" id="KW-0805">Transcription regulation</keyword>
<dbReference type="Proteomes" id="UP001589854">
    <property type="component" value="Unassembled WGS sequence"/>
</dbReference>
<dbReference type="PANTHER" id="PTHR30146">
    <property type="entry name" value="LACI-RELATED TRANSCRIPTIONAL REPRESSOR"/>
    <property type="match status" value="1"/>
</dbReference>
<keyword evidence="3" id="KW-0804">Transcription</keyword>
<accession>A0ABV6GEB8</accession>
<dbReference type="Pfam" id="PF00356">
    <property type="entry name" value="LacI"/>
    <property type="match status" value="1"/>
</dbReference>
<dbReference type="CDD" id="cd01392">
    <property type="entry name" value="HTH_LacI"/>
    <property type="match status" value="1"/>
</dbReference>
<evidence type="ECO:0000313" key="6">
    <source>
        <dbReference type="Proteomes" id="UP001589854"/>
    </source>
</evidence>
<feature type="domain" description="HTH lacI-type" evidence="4">
    <location>
        <begin position="2"/>
        <end position="56"/>
    </location>
</feature>